<feature type="site" description="Interacts with free ubiquitin" evidence="9">
    <location>
        <position position="210"/>
    </location>
</feature>
<dbReference type="PIRSF" id="PIRSF013503">
    <property type="entry name" value="Ubiquitin_thioesterase_Otubain"/>
    <property type="match status" value="1"/>
</dbReference>
<keyword evidence="7" id="KW-0788">Thiol protease</keyword>
<evidence type="ECO:0000256" key="7">
    <source>
        <dbReference type="ARBA" id="ARBA00022807"/>
    </source>
</evidence>
<evidence type="ECO:0000256" key="3">
    <source>
        <dbReference type="ARBA" id="ARBA00012759"/>
    </source>
</evidence>
<dbReference type="GO" id="GO:0006508">
    <property type="term" value="P:proteolysis"/>
    <property type="evidence" value="ECO:0007669"/>
    <property type="project" value="UniProtKB-KW"/>
</dbReference>
<feature type="active site" evidence="8">
    <location>
        <position position="254"/>
    </location>
</feature>
<evidence type="ECO:0000256" key="6">
    <source>
        <dbReference type="ARBA" id="ARBA00022801"/>
    </source>
</evidence>
<evidence type="ECO:0000259" key="10">
    <source>
        <dbReference type="PROSITE" id="PS50802"/>
    </source>
</evidence>
<feature type="site" description="Interacts with free ubiquitin" evidence="9">
    <location>
        <position position="224"/>
    </location>
</feature>
<dbReference type="InterPro" id="IPR019400">
    <property type="entry name" value="Peptidase_C65_otubain"/>
</dbReference>
<evidence type="ECO:0000313" key="12">
    <source>
        <dbReference type="Proteomes" id="UP001186944"/>
    </source>
</evidence>
<dbReference type="InterPro" id="IPR042467">
    <property type="entry name" value="Peptidase_C65_otubain_sub2"/>
</dbReference>
<dbReference type="AlphaFoldDB" id="A0AA88XX76"/>
<dbReference type="Pfam" id="PF10275">
    <property type="entry name" value="Peptidase_C65"/>
    <property type="match status" value="1"/>
</dbReference>
<feature type="domain" description="OTU" evidence="10">
    <location>
        <begin position="69"/>
        <end position="260"/>
    </location>
</feature>
<evidence type="ECO:0000256" key="1">
    <source>
        <dbReference type="ARBA" id="ARBA00000707"/>
    </source>
</evidence>
<dbReference type="FunFam" id="1.20.1300.20:FF:000001">
    <property type="entry name" value="Ubiquitin thioesterase OTUB1"/>
    <property type="match status" value="1"/>
</dbReference>
<dbReference type="PANTHER" id="PTHR12931:SF15">
    <property type="entry name" value="UBIQUITIN THIOESTERASE OTUBAIN-LIKE"/>
    <property type="match status" value="1"/>
</dbReference>
<dbReference type="EMBL" id="VSWD01000009">
    <property type="protein sequence ID" value="KAK3093572.1"/>
    <property type="molecule type" value="Genomic_DNA"/>
</dbReference>
<dbReference type="InterPro" id="IPR016615">
    <property type="entry name" value="Otubain"/>
</dbReference>
<dbReference type="PANTHER" id="PTHR12931">
    <property type="entry name" value="UBIQUITIN THIOLESTERASE PROTEIN OTUB"/>
    <property type="match status" value="1"/>
</dbReference>
<protein>
    <recommendedName>
        <fullName evidence="3">ubiquitinyl hydrolase 1</fullName>
        <ecNumber evidence="3">3.4.19.12</ecNumber>
    </recommendedName>
</protein>
<keyword evidence="4" id="KW-0645">Protease</keyword>
<sequence>MPKDVDSDILCFLRKSENGLLEIGYTVRKVASSQPLVSEKISFEVFGSEYSDEDLIYIHKLEDLKKRYTCVRRTRGDGNCFYRAFGFSYFERLLQDKKELQRFTDVAKSTRDDLIKLGFPEFTIDDFHENFMEVVGKLESEFTLTELTDTFNDQGLSDYLIVYLRLIVSGFLQKEAEFYTNFIEGDRSIKEFCNQEVEPMGKESDHIHIIALTNALGVPVRVEYMDRGEGDQCNHHDFPDGSKPGVILLYRPGHYDILYT</sequence>
<evidence type="ECO:0000256" key="2">
    <source>
        <dbReference type="ARBA" id="ARBA00006579"/>
    </source>
</evidence>
<comment type="similarity">
    <text evidence="2">Belongs to the peptidase C65 family.</text>
</comment>
<dbReference type="Gene3D" id="1.20.1300.20">
    <property type="entry name" value="Peptidase C65 Otubain, subdomain 2"/>
    <property type="match status" value="1"/>
</dbReference>
<keyword evidence="6" id="KW-0378">Hydrolase</keyword>
<dbReference type="GO" id="GO:0071108">
    <property type="term" value="P:protein K48-linked deubiquitination"/>
    <property type="evidence" value="ECO:0007669"/>
    <property type="project" value="TreeGrafter"/>
</dbReference>
<evidence type="ECO:0000313" key="11">
    <source>
        <dbReference type="EMBL" id="KAK3093572.1"/>
    </source>
</evidence>
<proteinExistence type="inferred from homology"/>
<comment type="catalytic activity">
    <reaction evidence="1">
        <text>Thiol-dependent hydrolysis of ester, thioester, amide, peptide and isopeptide bonds formed by the C-terminal Gly of ubiquitin (a 76-residue protein attached to proteins as an intracellular targeting signal).</text>
        <dbReference type="EC" id="3.4.19.12"/>
    </reaction>
</comment>
<dbReference type="CDD" id="cd22763">
    <property type="entry name" value="OTUB1"/>
    <property type="match status" value="1"/>
</dbReference>
<dbReference type="GO" id="GO:0004843">
    <property type="term" value="F:cysteine-type deubiquitinase activity"/>
    <property type="evidence" value="ECO:0007669"/>
    <property type="project" value="UniProtKB-EC"/>
</dbReference>
<organism evidence="11 12">
    <name type="scientific">Pinctada imbricata</name>
    <name type="common">Atlantic pearl-oyster</name>
    <name type="synonym">Pinctada martensii</name>
    <dbReference type="NCBI Taxonomy" id="66713"/>
    <lineage>
        <taxon>Eukaryota</taxon>
        <taxon>Metazoa</taxon>
        <taxon>Spiralia</taxon>
        <taxon>Lophotrochozoa</taxon>
        <taxon>Mollusca</taxon>
        <taxon>Bivalvia</taxon>
        <taxon>Autobranchia</taxon>
        <taxon>Pteriomorphia</taxon>
        <taxon>Pterioida</taxon>
        <taxon>Pterioidea</taxon>
        <taxon>Pteriidae</taxon>
        <taxon>Pinctada</taxon>
    </lineage>
</organism>
<gene>
    <name evidence="11" type="ORF">FSP39_017552</name>
</gene>
<comment type="caution">
    <text evidence="11">The sequence shown here is derived from an EMBL/GenBank/DDBJ whole genome shotgun (WGS) entry which is preliminary data.</text>
</comment>
<evidence type="ECO:0000256" key="4">
    <source>
        <dbReference type="ARBA" id="ARBA00022670"/>
    </source>
</evidence>
<accession>A0AA88XX76</accession>
<dbReference type="GO" id="GO:0005634">
    <property type="term" value="C:nucleus"/>
    <property type="evidence" value="ECO:0007669"/>
    <property type="project" value="TreeGrafter"/>
</dbReference>
<keyword evidence="5" id="KW-0833">Ubl conjugation pathway</keyword>
<reference evidence="11" key="1">
    <citation type="submission" date="2019-08" db="EMBL/GenBank/DDBJ databases">
        <title>The improved chromosome-level genome for the pearl oyster Pinctada fucata martensii using PacBio sequencing and Hi-C.</title>
        <authorList>
            <person name="Zheng Z."/>
        </authorList>
    </citation>
    <scope>NUCLEOTIDE SEQUENCE</scope>
    <source>
        <strain evidence="11">ZZ-2019</strain>
        <tissue evidence="11">Adductor muscle</tissue>
    </source>
</reference>
<name>A0AA88XX76_PINIB</name>
<evidence type="ECO:0000256" key="9">
    <source>
        <dbReference type="PIRSR" id="PIRSR013503-2"/>
    </source>
</evidence>
<dbReference type="InterPro" id="IPR042468">
    <property type="entry name" value="Peptidase_C65_otubain_sub1"/>
</dbReference>
<feature type="active site" evidence="8">
    <location>
        <position position="77"/>
    </location>
</feature>
<dbReference type="InterPro" id="IPR038765">
    <property type="entry name" value="Papain-like_cys_pep_sf"/>
</dbReference>
<dbReference type="Gene3D" id="3.30.200.60">
    <property type="entry name" value="Peptidase C65 Otubain, subdomain 1"/>
    <property type="match status" value="1"/>
</dbReference>
<evidence type="ECO:0000256" key="5">
    <source>
        <dbReference type="ARBA" id="ARBA00022786"/>
    </source>
</evidence>
<feature type="site" description="Interacts with free ubiquitin" evidence="9">
    <location>
        <position position="250"/>
    </location>
</feature>
<dbReference type="GO" id="GO:0043130">
    <property type="term" value="F:ubiquitin binding"/>
    <property type="evidence" value="ECO:0007669"/>
    <property type="project" value="TreeGrafter"/>
</dbReference>
<dbReference type="InterPro" id="IPR003323">
    <property type="entry name" value="OTU_dom"/>
</dbReference>
<dbReference type="PROSITE" id="PS50802">
    <property type="entry name" value="OTU"/>
    <property type="match status" value="1"/>
</dbReference>
<feature type="site" description="Interacts with free ubiquitin" evidence="9">
    <location>
        <position position="226"/>
    </location>
</feature>
<keyword evidence="12" id="KW-1185">Reference proteome</keyword>
<dbReference type="SUPFAM" id="SSF54001">
    <property type="entry name" value="Cysteine proteinases"/>
    <property type="match status" value="1"/>
</dbReference>
<feature type="site" description="Interacts with free ubiquitin" evidence="9">
    <location>
        <position position="255"/>
    </location>
</feature>
<dbReference type="Proteomes" id="UP001186944">
    <property type="component" value="Unassembled WGS sequence"/>
</dbReference>
<dbReference type="EC" id="3.4.19.12" evidence="3"/>
<feature type="active site" description="Nucleophile" evidence="8">
    <location>
        <position position="80"/>
    </location>
</feature>
<evidence type="ECO:0000256" key="8">
    <source>
        <dbReference type="PIRSR" id="PIRSR013503-1"/>
    </source>
</evidence>